<proteinExistence type="predicted"/>
<keyword evidence="4" id="KW-1185">Reference proteome</keyword>
<evidence type="ECO:0000313" key="4">
    <source>
        <dbReference type="Proteomes" id="UP001556367"/>
    </source>
</evidence>
<protein>
    <recommendedName>
        <fullName evidence="2">T6SS Phospholipase effector Tle1-like catalytic domain-containing protein</fullName>
    </recommendedName>
</protein>
<accession>A0ABR3JUM0</accession>
<dbReference type="PANTHER" id="PTHR33840:SF1">
    <property type="entry name" value="TLE1 PHOSPHOLIPASE DOMAIN-CONTAINING PROTEIN"/>
    <property type="match status" value="1"/>
</dbReference>
<name>A0ABR3JUM0_9AGAR</name>
<evidence type="ECO:0000313" key="3">
    <source>
        <dbReference type="EMBL" id="KAL0959584.1"/>
    </source>
</evidence>
<dbReference type="Pfam" id="PF09994">
    <property type="entry name" value="T6SS_Tle1-like_cat"/>
    <property type="match status" value="1"/>
</dbReference>
<sequence length="1263" mass="140388">MAAHSPPSISVASSLSDAPHQYSISREDIPLTPLTPAVRFDIGGEIKIHECNEPVQLEVAEPFSIPTARTKLRTYVESSEAPQVQKDIAKLALEILDHRHFKPRDIHKDLRPSVVAHLVAQLPIAILNKQSSVTSDALLQEFKKTLLSIFDDLSKLDLHAYADNAADLRPTFHDFKGKSKTKLARWYGEYNLKLPKELGQCRCRCHPDCNCNCRCKCSCRCRRECDRKCGGSNPKHRNLVVSIDGTSNQFGSNNTNVVELHSRIVKDTREVQQLTYYNSGIGTYAPTSQRSVSLLQRLSSKIDLAFAMNFEKIVQGAYRWLADHYEPGDQIFLFGFSRGAYQVRTLAAMIKKVGLVFPGNREQIPFAYEIYSQKFKGRKATAESDEMARHFKRTFSRKIGIHFLGAWDTVSSIGIIRGPSLPLTEKPYYKCHFRHALALTLAFKDTLTSAVEFIVSAIQEHTNTEQDTWPSEILERLLLCVEQASKIDELCHDLHQPKLYDSVARLLQVRHDSGRKAGRFSLESRPDALPSPLTARKKHAQQEYGIKLLTVLAKYDNGTNIILEKNLIQELALLWNSMSGQQRLKEEIVNCVSHLIDHTAFNSAVLEAKLLELISAAISAKEINLLAVRNAVMTLLDSAHSDSDAISQIYSVLVGNIADENRRLRDLSLELLKTAFDQDRINSSHLCRELGLKLGQQPVSSRFWTLVALRSFSREERFHASIAGTTIIKYLMDILQKDPLILGAWSSWCLSDVLLSESCRREVLSTNNIKTFQRLLGTRYEGTSIESAFLELGTGVQPLAIYSLSGMVSRHDNVLTVLSLAVGNGYFWTSPSGQSVCFGLLTGMLTFNYSEAEQFVEVLVQEHVLDSVVRLLDSHDVQVLHTCVLILGNLRAYEGARKWMESQITDSTGLPGRLLERLGHKNELLQYEVVETIRKLSTSDDGDSGRKFANAAVKFIDGGLVKDLRKFDTALFTRKSDTGLVDSIAGLANNETTFSLLAESKLITILQNIIPRHPIGIAILLKIIEFEHSHARVVTPGILRALMKAAIDDSLQSSATEAVEVLKHIRGGAGPDLSSFNPWEREIWKKLAAGAVDAIDASSHRTRTTSSSRKGIYAMNPAFMRLRRSNSTTRAIPEESAQDFLPQSQLGFLNGDGTWMRTDTRDTSAGDHSQVADAIRRGITEIEELIERGRAEIGATLSSRAKVDRGVQISGRNSVASASSLDLRGSPANGTIPFADDASSNSIVITIEEAVEVLDEDFPPGMA</sequence>
<dbReference type="SUPFAM" id="SSF48371">
    <property type="entry name" value="ARM repeat"/>
    <property type="match status" value="1"/>
</dbReference>
<feature type="region of interest" description="Disordered" evidence="1">
    <location>
        <begin position="1216"/>
        <end position="1235"/>
    </location>
</feature>
<dbReference type="Proteomes" id="UP001556367">
    <property type="component" value="Unassembled WGS sequence"/>
</dbReference>
<reference evidence="4" key="1">
    <citation type="submission" date="2024-06" db="EMBL/GenBank/DDBJ databases">
        <title>Multi-omics analyses provide insights into the biosynthesis of the anticancer antibiotic pleurotin in Hohenbuehelia grisea.</title>
        <authorList>
            <person name="Weaver J.A."/>
            <person name="Alberti F."/>
        </authorList>
    </citation>
    <scope>NUCLEOTIDE SEQUENCE [LARGE SCALE GENOMIC DNA]</scope>
    <source>
        <strain evidence="4">T-177</strain>
    </source>
</reference>
<dbReference type="InterPro" id="IPR018712">
    <property type="entry name" value="Tle1-like_cat"/>
</dbReference>
<dbReference type="InterPro" id="IPR016024">
    <property type="entry name" value="ARM-type_fold"/>
</dbReference>
<comment type="caution">
    <text evidence="3">The sequence shown here is derived from an EMBL/GenBank/DDBJ whole genome shotgun (WGS) entry which is preliminary data.</text>
</comment>
<dbReference type="PANTHER" id="PTHR33840">
    <property type="match status" value="1"/>
</dbReference>
<dbReference type="EMBL" id="JASNQZ010000002">
    <property type="protein sequence ID" value="KAL0959584.1"/>
    <property type="molecule type" value="Genomic_DNA"/>
</dbReference>
<feature type="domain" description="T6SS Phospholipase effector Tle1-like catalytic" evidence="2">
    <location>
        <begin position="237"/>
        <end position="440"/>
    </location>
</feature>
<gene>
    <name evidence="3" type="ORF">HGRIS_011294</name>
</gene>
<evidence type="ECO:0000256" key="1">
    <source>
        <dbReference type="SAM" id="MobiDB-lite"/>
    </source>
</evidence>
<evidence type="ECO:0000259" key="2">
    <source>
        <dbReference type="Pfam" id="PF09994"/>
    </source>
</evidence>
<dbReference type="InterPro" id="IPR011989">
    <property type="entry name" value="ARM-like"/>
</dbReference>
<organism evidence="3 4">
    <name type="scientific">Hohenbuehelia grisea</name>
    <dbReference type="NCBI Taxonomy" id="104357"/>
    <lineage>
        <taxon>Eukaryota</taxon>
        <taxon>Fungi</taxon>
        <taxon>Dikarya</taxon>
        <taxon>Basidiomycota</taxon>
        <taxon>Agaricomycotina</taxon>
        <taxon>Agaricomycetes</taxon>
        <taxon>Agaricomycetidae</taxon>
        <taxon>Agaricales</taxon>
        <taxon>Pleurotineae</taxon>
        <taxon>Pleurotaceae</taxon>
        <taxon>Hohenbuehelia</taxon>
    </lineage>
</organism>
<dbReference type="Gene3D" id="1.25.10.10">
    <property type="entry name" value="Leucine-rich Repeat Variant"/>
    <property type="match status" value="2"/>
</dbReference>